<dbReference type="PANTHER" id="PTHR43004">
    <property type="entry name" value="TRK SYSTEM POTASSIUM UPTAKE PROTEIN"/>
    <property type="match status" value="1"/>
</dbReference>
<reference evidence="5 6" key="1">
    <citation type="submission" date="2016-11" db="EMBL/GenBank/DDBJ databases">
        <authorList>
            <person name="Jaros S."/>
            <person name="Januszkiewicz K."/>
            <person name="Wedrychowicz H."/>
        </authorList>
    </citation>
    <scope>NUCLEOTIDE SEQUENCE [LARGE SCALE GENOMIC DNA]</scope>
    <source>
        <strain evidence="5 6">GAS86</strain>
    </source>
</reference>
<dbReference type="OrthoDB" id="3443359at2"/>
<evidence type="ECO:0000313" key="5">
    <source>
        <dbReference type="EMBL" id="SIO48662.1"/>
    </source>
</evidence>
<comment type="cofactor">
    <cofactor evidence="1">
        <name>FAD</name>
        <dbReference type="ChEBI" id="CHEBI:57692"/>
    </cofactor>
</comment>
<evidence type="ECO:0000256" key="3">
    <source>
        <dbReference type="ARBA" id="ARBA00022827"/>
    </source>
</evidence>
<organism evidence="5 6">
    <name type="scientific">Paraburkholderia phenazinium</name>
    <dbReference type="NCBI Taxonomy" id="60549"/>
    <lineage>
        <taxon>Bacteria</taxon>
        <taxon>Pseudomonadati</taxon>
        <taxon>Pseudomonadota</taxon>
        <taxon>Betaproteobacteria</taxon>
        <taxon>Burkholderiales</taxon>
        <taxon>Burkholderiaceae</taxon>
        <taxon>Paraburkholderia</taxon>
    </lineage>
</organism>
<dbReference type="InterPro" id="IPR002938">
    <property type="entry name" value="FAD-bd"/>
</dbReference>
<dbReference type="Pfam" id="PF01494">
    <property type="entry name" value="FAD_binding_3"/>
    <property type="match status" value="1"/>
</dbReference>
<dbReference type="AlphaFoldDB" id="A0A1N6JWE6"/>
<dbReference type="GO" id="GO:0016709">
    <property type="term" value="F:oxidoreductase activity, acting on paired donors, with incorporation or reduction of molecular oxygen, NAD(P)H as one donor, and incorporation of one atom of oxygen"/>
    <property type="evidence" value="ECO:0007669"/>
    <property type="project" value="UniProtKB-ARBA"/>
</dbReference>
<accession>A0A1N6JWE6</accession>
<dbReference type="Gene3D" id="3.30.70.2450">
    <property type="match status" value="1"/>
</dbReference>
<dbReference type="GO" id="GO:0071949">
    <property type="term" value="F:FAD binding"/>
    <property type="evidence" value="ECO:0007669"/>
    <property type="project" value="InterPro"/>
</dbReference>
<proteinExistence type="predicted"/>
<dbReference type="InterPro" id="IPR036188">
    <property type="entry name" value="FAD/NAD-bd_sf"/>
</dbReference>
<dbReference type="InterPro" id="IPR050641">
    <property type="entry name" value="RIFMO-like"/>
</dbReference>
<evidence type="ECO:0000259" key="4">
    <source>
        <dbReference type="Pfam" id="PF01494"/>
    </source>
</evidence>
<keyword evidence="2" id="KW-0285">Flavoprotein</keyword>
<dbReference type="PANTHER" id="PTHR43004:SF19">
    <property type="entry name" value="BINDING MONOOXYGENASE, PUTATIVE (JCVI)-RELATED"/>
    <property type="match status" value="1"/>
</dbReference>
<evidence type="ECO:0000313" key="6">
    <source>
        <dbReference type="Proteomes" id="UP000184693"/>
    </source>
</evidence>
<dbReference type="EMBL" id="FSRM01000002">
    <property type="protein sequence ID" value="SIO48662.1"/>
    <property type="molecule type" value="Genomic_DNA"/>
</dbReference>
<evidence type="ECO:0000256" key="2">
    <source>
        <dbReference type="ARBA" id="ARBA00022630"/>
    </source>
</evidence>
<evidence type="ECO:0000256" key="1">
    <source>
        <dbReference type="ARBA" id="ARBA00001974"/>
    </source>
</evidence>
<keyword evidence="3" id="KW-0274">FAD</keyword>
<gene>
    <name evidence="5" type="ORF">SAMN05444168_5261</name>
</gene>
<feature type="domain" description="FAD-binding" evidence="4">
    <location>
        <begin position="3"/>
        <end position="340"/>
    </location>
</feature>
<dbReference type="PRINTS" id="PR00420">
    <property type="entry name" value="RNGMNOXGNASE"/>
</dbReference>
<dbReference type="NCBIfam" id="NF004832">
    <property type="entry name" value="PRK06184.1"/>
    <property type="match status" value="1"/>
</dbReference>
<dbReference type="SUPFAM" id="SSF51905">
    <property type="entry name" value="FAD/NAD(P)-binding domain"/>
    <property type="match status" value="1"/>
</dbReference>
<dbReference type="RefSeq" id="WP_074267261.1">
    <property type="nucleotide sequence ID" value="NZ_FSRM01000002.1"/>
</dbReference>
<name>A0A1N6JWE6_9BURK</name>
<protein>
    <submittedName>
        <fullName evidence="5">2-polyprenyl-6-methoxyphenol hydroxylase</fullName>
    </submittedName>
</protein>
<dbReference type="Gene3D" id="3.50.50.60">
    <property type="entry name" value="FAD/NAD(P)-binding domain"/>
    <property type="match status" value="1"/>
</dbReference>
<dbReference type="Gene3D" id="3.40.30.120">
    <property type="match status" value="1"/>
</dbReference>
<dbReference type="Proteomes" id="UP000184693">
    <property type="component" value="Unassembled WGS sequence"/>
</dbReference>
<sequence>MSTVMIVGAGPTGLTLACELAVRGMPFRIIDSAEGPFAGSRAKGVQPRTLEVFDRLGIVDEIVSSGLVGLPYRQYTADGGFRDVPRPVPAQRPDAPWPSSVLIPQWRTEAALRGRLEALGGRVEFGTALIDAEVANDVVRARLQHAGGTDEVDVAWLVGCDGGRSTVRHIAKLGFLGETHEDMRMLVGDLHVEGVDRAHWHVWRPEGGGFLAMAPLAGTDGFQLQIAIGPKSPDSPTLENFQQLVERYTGRSDIRLSRPDWTSLWRANVRMVERYRAGRILVAGDAAHVHTPAGGQGMNTGIQDAFNLGWKLAAVQRGADSALLDSYEAERLPVARHVLELSTRLAATTLSSNTQGLVAPSEDTSQLGISYRESTLSHELRSAPGSLHAGDRAPDAPGLVDREGRSLRLFDVFRGPRATVLAFGEGWGAVLDAGLAAAPDAVHAVRVLSPGASMPEDGGVPTLVDSLNHASTIWEPSTGAIFVVRPDGVIGFADDRRDPVALVTWLRLAGLAR</sequence>